<name>A0A1V8RJM1_9HYPH</name>
<dbReference type="STRING" id="1873176.BFN67_08970"/>
<dbReference type="EMBL" id="MDET01000059">
    <property type="protein sequence ID" value="OQM73412.1"/>
    <property type="molecule type" value="Genomic_DNA"/>
</dbReference>
<proteinExistence type="predicted"/>
<comment type="caution">
    <text evidence="2">The sequence shown here is derived from an EMBL/GenBank/DDBJ whole genome shotgun (WGS) entry which is preliminary data.</text>
</comment>
<dbReference type="Proteomes" id="UP000191905">
    <property type="component" value="Unassembled WGS sequence"/>
</dbReference>
<dbReference type="AlphaFoldDB" id="A0A1V8RJM1"/>
<protein>
    <submittedName>
        <fullName evidence="2">Uncharacterized protein</fullName>
    </submittedName>
</protein>
<sequence length="94" mass="10409">MRGERPPAAPAAHRGPAFDNETSDRMVAEIMATISSLAHVRHERIELEPMSLAGTVTCSGFANFRGRDRYEIKLSIALPIGETDSSRLFSDHRQ</sequence>
<dbReference type="OrthoDB" id="6173967at2"/>
<dbReference type="RefSeq" id="WP_139789300.1">
    <property type="nucleotide sequence ID" value="NZ_MDET01000059.1"/>
</dbReference>
<accession>A0A1V8RJM1</accession>
<organism evidence="2 3">
    <name type="scientific">Manganibacter manganicus</name>
    <dbReference type="NCBI Taxonomy" id="1873176"/>
    <lineage>
        <taxon>Bacteria</taxon>
        <taxon>Pseudomonadati</taxon>
        <taxon>Pseudomonadota</taxon>
        <taxon>Alphaproteobacteria</taxon>
        <taxon>Hyphomicrobiales</taxon>
        <taxon>Phyllobacteriaceae</taxon>
        <taxon>Manganibacter</taxon>
    </lineage>
</organism>
<gene>
    <name evidence="2" type="ORF">BFN67_08970</name>
</gene>
<evidence type="ECO:0000313" key="2">
    <source>
        <dbReference type="EMBL" id="OQM73412.1"/>
    </source>
</evidence>
<keyword evidence="3" id="KW-1185">Reference proteome</keyword>
<reference evidence="2 3" key="1">
    <citation type="journal article" date="2016" name="Int. J. Syst. Evol. Microbiol.">
        <title>Pseudaminobacter manganicus sp. nov., isolated from sludge of a manganese mine.</title>
        <authorList>
            <person name="Li J."/>
            <person name="Huang J."/>
            <person name="Liao S."/>
            <person name="Wang G."/>
        </authorList>
    </citation>
    <scope>NUCLEOTIDE SEQUENCE [LARGE SCALE GENOMIC DNA]</scope>
    <source>
        <strain evidence="2 3">JH-7</strain>
    </source>
</reference>
<feature type="region of interest" description="Disordered" evidence="1">
    <location>
        <begin position="1"/>
        <end position="20"/>
    </location>
</feature>
<evidence type="ECO:0000256" key="1">
    <source>
        <dbReference type="SAM" id="MobiDB-lite"/>
    </source>
</evidence>
<evidence type="ECO:0000313" key="3">
    <source>
        <dbReference type="Proteomes" id="UP000191905"/>
    </source>
</evidence>